<evidence type="ECO:0000313" key="2">
    <source>
        <dbReference type="Proteomes" id="UP000651728"/>
    </source>
</evidence>
<accession>A0ABQ4FAJ5</accession>
<name>A0ABQ4FAJ5_9ACTN</name>
<dbReference type="Proteomes" id="UP000651728">
    <property type="component" value="Unassembled WGS sequence"/>
</dbReference>
<gene>
    <name evidence="1" type="ORF">Mam01_20080</name>
</gene>
<organism evidence="1 2">
    <name type="scientific">Microbispora amethystogenes</name>
    <dbReference type="NCBI Taxonomy" id="1427754"/>
    <lineage>
        <taxon>Bacteria</taxon>
        <taxon>Bacillati</taxon>
        <taxon>Actinomycetota</taxon>
        <taxon>Actinomycetes</taxon>
        <taxon>Streptosporangiales</taxon>
        <taxon>Streptosporangiaceae</taxon>
        <taxon>Microbispora</taxon>
    </lineage>
</organism>
<comment type="caution">
    <text evidence="1">The sequence shown here is derived from an EMBL/GenBank/DDBJ whole genome shotgun (WGS) entry which is preliminary data.</text>
</comment>
<keyword evidence="2" id="KW-1185">Reference proteome</keyword>
<sequence length="83" mass="8882">MWMDRFVHVMPIDDVIDHEGSPGCVCGPGGQSVTAADIGEPAPSPAVDTAVDAMPGWPQPAIGMIYHHYALSHCREWEAVPEA</sequence>
<reference evidence="1 2" key="1">
    <citation type="submission" date="2021-01" db="EMBL/GenBank/DDBJ databases">
        <title>Whole genome shotgun sequence of Microbispora amethystogenes NBRC 101907.</title>
        <authorList>
            <person name="Komaki H."/>
            <person name="Tamura T."/>
        </authorList>
    </citation>
    <scope>NUCLEOTIDE SEQUENCE [LARGE SCALE GENOMIC DNA]</scope>
    <source>
        <strain evidence="1 2">NBRC 101907</strain>
    </source>
</reference>
<protein>
    <submittedName>
        <fullName evidence="1">Uncharacterized protein</fullName>
    </submittedName>
</protein>
<dbReference type="EMBL" id="BOOB01000014">
    <property type="protein sequence ID" value="GIH31844.1"/>
    <property type="molecule type" value="Genomic_DNA"/>
</dbReference>
<proteinExistence type="predicted"/>
<evidence type="ECO:0000313" key="1">
    <source>
        <dbReference type="EMBL" id="GIH31844.1"/>
    </source>
</evidence>